<feature type="domain" description="Methyltransferase type 11" evidence="4">
    <location>
        <begin position="41"/>
        <end position="129"/>
    </location>
</feature>
<comment type="similarity">
    <text evidence="1">Belongs to the methyltransferase superfamily.</text>
</comment>
<protein>
    <submittedName>
        <fullName evidence="5">SAM-dependent methyltransferase</fullName>
    </submittedName>
</protein>
<dbReference type="Gene3D" id="3.40.50.150">
    <property type="entry name" value="Vaccinia Virus protein VP39"/>
    <property type="match status" value="1"/>
</dbReference>
<dbReference type="InterPro" id="IPR013216">
    <property type="entry name" value="Methyltransf_11"/>
</dbReference>
<keyword evidence="6" id="KW-1185">Reference proteome</keyword>
<dbReference type="GO" id="GO:0008168">
    <property type="term" value="F:methyltransferase activity"/>
    <property type="evidence" value="ECO:0007669"/>
    <property type="project" value="UniProtKB-KW"/>
</dbReference>
<dbReference type="InterPro" id="IPR051052">
    <property type="entry name" value="Diverse_substrate_MTase"/>
</dbReference>
<keyword evidence="3" id="KW-0808">Transferase</keyword>
<dbReference type="PANTHER" id="PTHR44942:SF4">
    <property type="entry name" value="METHYLTRANSFERASE TYPE 11 DOMAIN-CONTAINING PROTEIN"/>
    <property type="match status" value="1"/>
</dbReference>
<reference evidence="5 6" key="1">
    <citation type="journal article" date="2012" name="Genet. Mol. Biol.">
        <title>Analysis of 16S rRNA and mxaF genes revealing insights into Methylobacterium niche-specific plant association.</title>
        <authorList>
            <person name="Dourado M.N."/>
            <person name="Andreote F.D."/>
            <person name="Dini-Andreote F."/>
            <person name="Conti R."/>
            <person name="Araujo J.M."/>
            <person name="Araujo W.L."/>
        </authorList>
    </citation>
    <scope>NUCLEOTIDE SEQUENCE [LARGE SCALE GENOMIC DNA]</scope>
    <source>
        <strain evidence="5 6">SR1.6/4</strain>
    </source>
</reference>
<organism evidence="5 6">
    <name type="scientific">Methylobacterium radiotolerans</name>
    <dbReference type="NCBI Taxonomy" id="31998"/>
    <lineage>
        <taxon>Bacteria</taxon>
        <taxon>Pseudomonadati</taxon>
        <taxon>Pseudomonadota</taxon>
        <taxon>Alphaproteobacteria</taxon>
        <taxon>Hyphomicrobiales</taxon>
        <taxon>Methylobacteriaceae</taxon>
        <taxon>Methylobacterium</taxon>
    </lineage>
</organism>
<name>A0ABU7T9X7_9HYPH</name>
<comment type="caution">
    <text evidence="5">The sequence shown here is derived from an EMBL/GenBank/DDBJ whole genome shotgun (WGS) entry which is preliminary data.</text>
</comment>
<proteinExistence type="inferred from homology"/>
<evidence type="ECO:0000256" key="2">
    <source>
        <dbReference type="ARBA" id="ARBA00022603"/>
    </source>
</evidence>
<dbReference type="PANTHER" id="PTHR44942">
    <property type="entry name" value="METHYLTRANSF_11 DOMAIN-CONTAINING PROTEIN"/>
    <property type="match status" value="1"/>
</dbReference>
<evidence type="ECO:0000313" key="5">
    <source>
        <dbReference type="EMBL" id="MEE7457127.1"/>
    </source>
</evidence>
<sequence length="250" mass="26530">MPAFKDHFSTAAAGYAAHRPRYPQALADFLADAAPARDLALDVGCGSGQFSLTLAERFAGVVATDASAAQIGGAAPHPGIAYRVAPAERSGLPGASVDLITAAQAAHWFDLDAFYAETRRVARPRAVVALISYGVPRIEDAAADAVLGQFHHGTLAPYWPSERRHVEDGYRALSFPFAALEAPRLAIAVAWRLAELIGYVETWSAVRAAERAVGRAPVEAFRAALTGVWGDPEAAKPVRWPLALRVGRAP</sequence>
<dbReference type="Pfam" id="PF08241">
    <property type="entry name" value="Methyltransf_11"/>
    <property type="match status" value="1"/>
</dbReference>
<evidence type="ECO:0000256" key="1">
    <source>
        <dbReference type="ARBA" id="ARBA00008361"/>
    </source>
</evidence>
<keyword evidence="2 5" id="KW-0489">Methyltransferase</keyword>
<evidence type="ECO:0000259" key="4">
    <source>
        <dbReference type="Pfam" id="PF08241"/>
    </source>
</evidence>
<dbReference type="Proteomes" id="UP001349262">
    <property type="component" value="Unassembled WGS sequence"/>
</dbReference>
<dbReference type="CDD" id="cd02440">
    <property type="entry name" value="AdoMet_MTases"/>
    <property type="match status" value="1"/>
</dbReference>
<gene>
    <name evidence="5" type="ORF">MRSR164_10160</name>
</gene>
<dbReference type="GO" id="GO:0032259">
    <property type="term" value="P:methylation"/>
    <property type="evidence" value="ECO:0007669"/>
    <property type="project" value="UniProtKB-KW"/>
</dbReference>
<evidence type="ECO:0000313" key="6">
    <source>
        <dbReference type="Proteomes" id="UP001349262"/>
    </source>
</evidence>
<dbReference type="InterPro" id="IPR029063">
    <property type="entry name" value="SAM-dependent_MTases_sf"/>
</dbReference>
<accession>A0ABU7T9X7</accession>
<evidence type="ECO:0000256" key="3">
    <source>
        <dbReference type="ARBA" id="ARBA00022679"/>
    </source>
</evidence>
<dbReference type="SUPFAM" id="SSF53335">
    <property type="entry name" value="S-adenosyl-L-methionine-dependent methyltransferases"/>
    <property type="match status" value="1"/>
</dbReference>
<dbReference type="EMBL" id="MLBY01000004">
    <property type="protein sequence ID" value="MEE7457127.1"/>
    <property type="molecule type" value="Genomic_DNA"/>
</dbReference>